<reference evidence="2" key="1">
    <citation type="submission" date="2022-11" db="UniProtKB">
        <authorList>
            <consortium name="WormBaseParasite"/>
        </authorList>
    </citation>
    <scope>IDENTIFICATION</scope>
</reference>
<evidence type="ECO:0000313" key="1">
    <source>
        <dbReference type="Proteomes" id="UP000887540"/>
    </source>
</evidence>
<accession>A0A914EFF1</accession>
<proteinExistence type="predicted"/>
<evidence type="ECO:0000313" key="2">
    <source>
        <dbReference type="WBParaSite" id="ACRNAN_scaffold793.g21756.t1"/>
    </source>
</evidence>
<name>A0A914EFF1_9BILA</name>
<protein>
    <submittedName>
        <fullName evidence="2">CUB domain-containing protein</fullName>
    </submittedName>
</protein>
<dbReference type="Proteomes" id="UP000887540">
    <property type="component" value="Unplaced"/>
</dbReference>
<dbReference type="WBParaSite" id="ACRNAN_scaffold793.g21756.t1">
    <property type="protein sequence ID" value="ACRNAN_scaffold793.g21756.t1"/>
    <property type="gene ID" value="ACRNAN_scaffold793.g21756"/>
</dbReference>
<keyword evidence="1" id="KW-1185">Reference proteome</keyword>
<organism evidence="1 2">
    <name type="scientific">Acrobeloides nanus</name>
    <dbReference type="NCBI Taxonomy" id="290746"/>
    <lineage>
        <taxon>Eukaryota</taxon>
        <taxon>Metazoa</taxon>
        <taxon>Ecdysozoa</taxon>
        <taxon>Nematoda</taxon>
        <taxon>Chromadorea</taxon>
        <taxon>Rhabditida</taxon>
        <taxon>Tylenchina</taxon>
        <taxon>Cephalobomorpha</taxon>
        <taxon>Cephaloboidea</taxon>
        <taxon>Cephalobidae</taxon>
        <taxon>Acrobeloides</taxon>
    </lineage>
</organism>
<sequence>MGEKTGQEVTHSLSDSFVDLEMSAIYPNYEFANYNISTDVIYTVDYASFTLVVFAYIPEDCYFSISVDETTIMEITNQTLLDHTLVHNGTQVHIEFIGTNDSSIPWQGFLVRLFGENINPNNTYHDIIRSKSKTGLIVGLNIRNEFYGYMQPMIDSNNNEAIIS</sequence>
<dbReference type="AlphaFoldDB" id="A0A914EFF1"/>